<dbReference type="PANTHER" id="PTHR43673">
    <property type="entry name" value="NAD(P)H NITROREDUCTASE YDGI-RELATED"/>
    <property type="match status" value="1"/>
</dbReference>
<comment type="similarity">
    <text evidence="1">Belongs to the nitroreductase family.</text>
</comment>
<dbReference type="EMBL" id="ACIN03000016">
    <property type="protein sequence ID" value="ESK64846.1"/>
    <property type="molecule type" value="Genomic_DNA"/>
</dbReference>
<dbReference type="SUPFAM" id="SSF55469">
    <property type="entry name" value="FMN-dependent nitroreductase-like"/>
    <property type="match status" value="1"/>
</dbReference>
<gene>
    <name evidence="5" type="ORF">GCWU000182_001779</name>
</gene>
<evidence type="ECO:0000256" key="1">
    <source>
        <dbReference type="ARBA" id="ARBA00007118"/>
    </source>
</evidence>
<keyword evidence="3" id="KW-0560">Oxidoreductase</keyword>
<proteinExistence type="inferred from homology"/>
<evidence type="ECO:0000259" key="4">
    <source>
        <dbReference type="Pfam" id="PF00881"/>
    </source>
</evidence>
<keyword evidence="6" id="KW-1185">Reference proteome</keyword>
<dbReference type="PANTHER" id="PTHR43673:SF10">
    <property type="entry name" value="NADH DEHYDROGENASE_NAD(P)H NITROREDUCTASE XCC3605-RELATED"/>
    <property type="match status" value="1"/>
</dbReference>
<dbReference type="Gene3D" id="3.40.109.10">
    <property type="entry name" value="NADH Oxidase"/>
    <property type="match status" value="1"/>
</dbReference>
<name>W1Q1H4_ABIDE</name>
<reference evidence="5" key="1">
    <citation type="submission" date="2013-06" db="EMBL/GenBank/DDBJ databases">
        <authorList>
            <person name="Weinstock G."/>
            <person name="Sodergren E."/>
            <person name="Clifton S."/>
            <person name="Fulton L."/>
            <person name="Fulton B."/>
            <person name="Courtney L."/>
            <person name="Fronick C."/>
            <person name="Harrison M."/>
            <person name="Strong C."/>
            <person name="Farmer C."/>
            <person name="Delahaunty K."/>
            <person name="Markovic C."/>
            <person name="Hall O."/>
            <person name="Minx P."/>
            <person name="Tomlinson C."/>
            <person name="Mitreva M."/>
            <person name="Nelson J."/>
            <person name="Hou S."/>
            <person name="Wollam A."/>
            <person name="Pepin K.H."/>
            <person name="Johnson M."/>
            <person name="Bhonagiri V."/>
            <person name="Nash W.E."/>
            <person name="Warren W."/>
            <person name="Chinwalla A."/>
            <person name="Mardis E.R."/>
            <person name="Wilson R.K."/>
        </authorList>
    </citation>
    <scope>NUCLEOTIDE SEQUENCE [LARGE SCALE GENOMIC DNA]</scope>
    <source>
        <strain evidence="5">ATCC 49176</strain>
    </source>
</reference>
<keyword evidence="2" id="KW-0521">NADP</keyword>
<dbReference type="InterPro" id="IPR000415">
    <property type="entry name" value="Nitroreductase-like"/>
</dbReference>
<dbReference type="HOGENOM" id="CLU_070764_4_1_9"/>
<evidence type="ECO:0000313" key="5">
    <source>
        <dbReference type="EMBL" id="ESK64846.1"/>
    </source>
</evidence>
<comment type="caution">
    <text evidence="5">The sequence shown here is derived from an EMBL/GenBank/DDBJ whole genome shotgun (WGS) entry which is preliminary data.</text>
</comment>
<dbReference type="eggNOG" id="COG0778">
    <property type="taxonomic scope" value="Bacteria"/>
</dbReference>
<evidence type="ECO:0000313" key="6">
    <source>
        <dbReference type="Proteomes" id="UP000019050"/>
    </source>
</evidence>
<dbReference type="CDD" id="cd02149">
    <property type="entry name" value="NfsB-like"/>
    <property type="match status" value="1"/>
</dbReference>
<dbReference type="Proteomes" id="UP000019050">
    <property type="component" value="Unassembled WGS sequence"/>
</dbReference>
<dbReference type="Pfam" id="PF00881">
    <property type="entry name" value="Nitroreductase"/>
    <property type="match status" value="1"/>
</dbReference>
<dbReference type="STRING" id="592010.GCWU000182_001779"/>
<organism evidence="5 6">
    <name type="scientific">Abiotrophia defectiva ATCC 49176</name>
    <dbReference type="NCBI Taxonomy" id="592010"/>
    <lineage>
        <taxon>Bacteria</taxon>
        <taxon>Bacillati</taxon>
        <taxon>Bacillota</taxon>
        <taxon>Bacilli</taxon>
        <taxon>Lactobacillales</taxon>
        <taxon>Aerococcaceae</taxon>
        <taxon>Abiotrophia</taxon>
    </lineage>
</organism>
<accession>W1Q1H4</accession>
<dbReference type="GO" id="GO:0016491">
    <property type="term" value="F:oxidoreductase activity"/>
    <property type="evidence" value="ECO:0007669"/>
    <property type="project" value="UniProtKB-KW"/>
</dbReference>
<dbReference type="AlphaFoldDB" id="W1Q1H4"/>
<evidence type="ECO:0000256" key="3">
    <source>
        <dbReference type="ARBA" id="ARBA00023002"/>
    </source>
</evidence>
<dbReference type="InterPro" id="IPR033878">
    <property type="entry name" value="NfsB-like"/>
</dbReference>
<evidence type="ECO:0000256" key="2">
    <source>
        <dbReference type="ARBA" id="ARBA00022857"/>
    </source>
</evidence>
<sequence>MNAMTQEAIQEQIRQALDHRVAVRVYDENRDISRQDMDVILDAAWLSPSSVGLEGWRFLVLDRDQIQAIRPDLQPLAWGAQPQLDTASHFVILLAEKNARYDGPSMRASLIRRGLTSDQDLNSRLPLYETFQTQHMRLDSPRALFDWTGKQTYIALANMMLSASLLGIDSCPIEGFDYEAVNALLAAKGWLDPEREGVASMLSLGYRLKDPKHPRRRKPRQEVICWLGDK</sequence>
<protein>
    <submittedName>
        <fullName evidence="5">Nitroreductase family protein</fullName>
    </submittedName>
</protein>
<feature type="domain" description="Nitroreductase" evidence="4">
    <location>
        <begin position="19"/>
        <end position="206"/>
    </location>
</feature>
<dbReference type="InterPro" id="IPR029479">
    <property type="entry name" value="Nitroreductase"/>
</dbReference>